<proteinExistence type="predicted"/>
<keyword evidence="2" id="KW-1185">Reference proteome</keyword>
<dbReference type="AlphaFoldDB" id="A0A1I8J7H4"/>
<evidence type="ECO:0000313" key="2">
    <source>
        <dbReference type="Proteomes" id="UP000095280"/>
    </source>
</evidence>
<sequence length="746" mass="82869">MRIIEYCQETRLTTILICTLCGPLCCCRAGDHPCVLDSQLDIDLTARDYQDERLVADLRNSKLSHCSWRFKVPHLAGSRTLVIEGIPGGSETNTSSESQLHYELHDPTRKCAAASARKNVTRGLFYALPLTDRNTYLSVSFSRRSEQIKGHKPIVFRAVTPLAGFCSRDMLSFHGNCYAVNPVKETLEVSMRSIIGGAQLAYFNSTAEIKQFIAANNDRKTTYPFQRPLNLTQRVRIGVFLKEPDNSVVSIVREESGCGLKFIPGPERISLERVGGKCGYLELNERYGAMIEFGDCNEKLPALVTFPESAPVLCKNCSFSHDQHVSELLKSLNAAPKSQKNDTISSVTPTSEFWLDLIARKWSLKISEENNQDRSRRQTTESFLSSEQGSTNDPTVKTLIEDEISKAGDHFCPNGYELEVDLTTRSHQDERLIASAVDGRMPDQCNWRLTFKSLPAPKRLVLQGLSGESGTGMEMRYQLHRSGSSDNGMCNVINSSSLRTVKQGLFEVLTISNSRDMLSFRGSCYAISANRQSLPAFISGIGGDAQLASFSSLAEISEFVAANAAREKKYPFTRPLNLNQKIRFGLFHRPVNSSVYYLAKTGSGCLLQPVLNSEEFIASSNQGLCGTLRLNSSGKVVVEFDNCSQPMLSLISFPETPASRKDCNGQCSEEVLKFIRDTSQVGHLERKGKQVSSCLGDFSWNFCDSCNRCSSVLAYSHGQKETAMQKSESCFPFARDSRCRARGKQQ</sequence>
<protein>
    <submittedName>
        <fullName evidence="3">CUB domain-containing protein</fullName>
    </submittedName>
</protein>
<reference evidence="3" key="1">
    <citation type="submission" date="2016-11" db="UniProtKB">
        <authorList>
            <consortium name="WormBaseParasite"/>
        </authorList>
    </citation>
    <scope>IDENTIFICATION</scope>
</reference>
<evidence type="ECO:0000313" key="3">
    <source>
        <dbReference type="WBParaSite" id="maker-uti_cns_0046260-snap-gene-0.12-mRNA-1"/>
    </source>
</evidence>
<organism evidence="2 3">
    <name type="scientific">Macrostomum lignano</name>
    <dbReference type="NCBI Taxonomy" id="282301"/>
    <lineage>
        <taxon>Eukaryota</taxon>
        <taxon>Metazoa</taxon>
        <taxon>Spiralia</taxon>
        <taxon>Lophotrochozoa</taxon>
        <taxon>Platyhelminthes</taxon>
        <taxon>Rhabditophora</taxon>
        <taxon>Macrostomorpha</taxon>
        <taxon>Macrostomida</taxon>
        <taxon>Macrostomidae</taxon>
        <taxon>Macrostomum</taxon>
    </lineage>
</organism>
<feature type="compositionally biased region" description="Basic and acidic residues" evidence="1">
    <location>
        <begin position="369"/>
        <end position="379"/>
    </location>
</feature>
<feature type="compositionally biased region" description="Polar residues" evidence="1">
    <location>
        <begin position="380"/>
        <end position="395"/>
    </location>
</feature>
<dbReference type="WBParaSite" id="maker-uti_cns_0046260-snap-gene-0.12-mRNA-1">
    <property type="protein sequence ID" value="maker-uti_cns_0046260-snap-gene-0.12-mRNA-1"/>
    <property type="gene ID" value="maker-uti_cns_0046260-snap-gene-0.12"/>
</dbReference>
<name>A0A1I8J7H4_9PLAT</name>
<feature type="region of interest" description="Disordered" evidence="1">
    <location>
        <begin position="369"/>
        <end position="395"/>
    </location>
</feature>
<evidence type="ECO:0000256" key="1">
    <source>
        <dbReference type="SAM" id="MobiDB-lite"/>
    </source>
</evidence>
<accession>A0A1I8J7H4</accession>
<dbReference type="Proteomes" id="UP000095280">
    <property type="component" value="Unplaced"/>
</dbReference>